<accession>A0ABM1F175</accession>
<dbReference type="Proteomes" id="UP000695022">
    <property type="component" value="Unplaced"/>
</dbReference>
<dbReference type="GeneID" id="106818001"/>
<gene>
    <name evidence="3 4" type="primary">LOC106818001</name>
</gene>
<name>A0ABM1F175_PRICU</name>
<evidence type="ECO:0000313" key="2">
    <source>
        <dbReference type="Proteomes" id="UP000695022"/>
    </source>
</evidence>
<evidence type="ECO:0000256" key="1">
    <source>
        <dbReference type="SAM" id="MobiDB-lite"/>
    </source>
</evidence>
<reference evidence="3 4" key="1">
    <citation type="submission" date="2025-05" db="UniProtKB">
        <authorList>
            <consortium name="RefSeq"/>
        </authorList>
    </citation>
    <scope>IDENTIFICATION</scope>
</reference>
<evidence type="ECO:0000313" key="3">
    <source>
        <dbReference type="RefSeq" id="XP_014678196.1"/>
    </source>
</evidence>
<proteinExistence type="predicted"/>
<dbReference type="RefSeq" id="XP_014678196.1">
    <property type="nucleotide sequence ID" value="XM_014822710.1"/>
</dbReference>
<protein>
    <submittedName>
        <fullName evidence="3 4">Uncharacterized protein LOC106818001 isoform X1</fullName>
    </submittedName>
</protein>
<sequence>MLVYARQAKVTKIKGYGAISGTADGNHLLPQTSNFTAQSSSTEVLADVMEEEEEEDRCDATDEPMTPLLSPSAPGCPSEDDNKNISSTGLVLTAPRAESESLSDEEDETHGATKRARLSHDQPVPVDGQVCEWRWPTLHETERRDVPSVHNGTAATLCAAAGMGRAQTRGLRCQRGPAFVHHQVPQLQPTWMRPMPPGCRAVALMADRLRKRRHTVLSTTGDENLTFRRRQYIRQCSIQYSQHYLLMRQLSRQPYTRPTEERTLKERIAFCVTGIVL</sequence>
<organism evidence="2 3">
    <name type="scientific">Priapulus caudatus</name>
    <name type="common">Priapulid worm</name>
    <dbReference type="NCBI Taxonomy" id="37621"/>
    <lineage>
        <taxon>Eukaryota</taxon>
        <taxon>Metazoa</taxon>
        <taxon>Ecdysozoa</taxon>
        <taxon>Scalidophora</taxon>
        <taxon>Priapulida</taxon>
        <taxon>Priapulimorpha</taxon>
        <taxon>Priapulimorphida</taxon>
        <taxon>Priapulidae</taxon>
        <taxon>Priapulus</taxon>
    </lineage>
</organism>
<dbReference type="RefSeq" id="XP_014678197.1">
    <property type="nucleotide sequence ID" value="XM_014822711.1"/>
</dbReference>
<feature type="region of interest" description="Disordered" evidence="1">
    <location>
        <begin position="50"/>
        <end position="119"/>
    </location>
</feature>
<keyword evidence="2" id="KW-1185">Reference proteome</keyword>
<evidence type="ECO:0000313" key="4">
    <source>
        <dbReference type="RefSeq" id="XP_014678197.1"/>
    </source>
</evidence>